<protein>
    <recommendedName>
        <fullName evidence="1">YcaO domain-containing protein</fullName>
    </recommendedName>
</protein>
<keyword evidence="3" id="KW-1185">Reference proteome</keyword>
<dbReference type="InterPro" id="IPR027624">
    <property type="entry name" value="TOMM_cyclo_SagD"/>
</dbReference>
<dbReference type="Gene3D" id="3.30.1330.230">
    <property type="match status" value="2"/>
</dbReference>
<dbReference type="STRING" id="52.CMC5_033250"/>
<dbReference type="Pfam" id="PF02624">
    <property type="entry name" value="YcaO"/>
    <property type="match status" value="1"/>
</dbReference>
<dbReference type="Gene3D" id="3.40.50.720">
    <property type="entry name" value="NAD(P)-binding Rossmann-like Domain"/>
    <property type="match status" value="1"/>
</dbReference>
<dbReference type="PANTHER" id="PTHR37809:SF1">
    <property type="entry name" value="RIBOSOMAL PROTEIN S12 METHYLTHIOTRANSFERASE ACCESSORY FACTOR YCAO"/>
    <property type="match status" value="1"/>
</dbReference>
<dbReference type="NCBIfam" id="TIGR00702">
    <property type="entry name" value="YcaO-type kinase domain"/>
    <property type="match status" value="1"/>
</dbReference>
<gene>
    <name evidence="2" type="ORF">CMC5_033250</name>
</gene>
<dbReference type="InterPro" id="IPR049274">
    <property type="entry name" value="LynD/TruD_wHTH-like"/>
</dbReference>
<evidence type="ECO:0000259" key="1">
    <source>
        <dbReference type="PROSITE" id="PS51664"/>
    </source>
</evidence>
<dbReference type="PROSITE" id="PS51664">
    <property type="entry name" value="YCAO"/>
    <property type="match status" value="1"/>
</dbReference>
<dbReference type="Gene3D" id="3.90.930.60">
    <property type="match status" value="1"/>
</dbReference>
<dbReference type="RefSeq" id="WP_050431311.1">
    <property type="nucleotide sequence ID" value="NZ_CP012159.1"/>
</dbReference>
<organism evidence="2 3">
    <name type="scientific">Chondromyces crocatus</name>
    <dbReference type="NCBI Taxonomy" id="52"/>
    <lineage>
        <taxon>Bacteria</taxon>
        <taxon>Pseudomonadati</taxon>
        <taxon>Myxococcota</taxon>
        <taxon>Polyangia</taxon>
        <taxon>Polyangiales</taxon>
        <taxon>Polyangiaceae</taxon>
        <taxon>Chondromyces</taxon>
    </lineage>
</organism>
<dbReference type="KEGG" id="ccro:CMC5_033250"/>
<dbReference type="AlphaFoldDB" id="A0A0K1EF34"/>
<dbReference type="Gene3D" id="3.30.160.660">
    <property type="match status" value="1"/>
</dbReference>
<dbReference type="NCBIfam" id="TIGR03604">
    <property type="entry name" value="TOMM_cyclo_SagD"/>
    <property type="match status" value="1"/>
</dbReference>
<dbReference type="Pfam" id="PF21084">
    <property type="entry name" value="WHD_DUF4423_like"/>
    <property type="match status" value="1"/>
</dbReference>
<dbReference type="InterPro" id="IPR035985">
    <property type="entry name" value="Ubiquitin-activating_enz"/>
</dbReference>
<dbReference type="Proteomes" id="UP000067626">
    <property type="component" value="Chromosome"/>
</dbReference>
<accession>A0A0K1EF34</accession>
<name>A0A0K1EF34_CHOCO</name>
<dbReference type="NCBIfam" id="TIGR03882">
    <property type="entry name" value="cyclo_dehyd_2"/>
    <property type="match status" value="1"/>
</dbReference>
<dbReference type="OrthoDB" id="5380721at2"/>
<dbReference type="PANTHER" id="PTHR37809">
    <property type="entry name" value="RIBOSOMAL PROTEIN S12 METHYLTHIOTRANSFERASE ACCESSORY FACTOR YCAO"/>
    <property type="match status" value="1"/>
</dbReference>
<feature type="domain" description="YcaO" evidence="1">
    <location>
        <begin position="378"/>
        <end position="748"/>
    </location>
</feature>
<proteinExistence type="predicted"/>
<dbReference type="EMBL" id="CP012159">
    <property type="protein sequence ID" value="AKT39178.1"/>
    <property type="molecule type" value="Genomic_DNA"/>
</dbReference>
<dbReference type="GO" id="GO:0008641">
    <property type="term" value="F:ubiquitin-like modifier activating enzyme activity"/>
    <property type="evidence" value="ECO:0007669"/>
    <property type="project" value="InterPro"/>
</dbReference>
<evidence type="ECO:0000313" key="3">
    <source>
        <dbReference type="Proteomes" id="UP000067626"/>
    </source>
</evidence>
<dbReference type="InterPro" id="IPR003776">
    <property type="entry name" value="YcaO-like_dom"/>
</dbReference>
<reference evidence="2 3" key="1">
    <citation type="submission" date="2015-07" db="EMBL/GenBank/DDBJ databases">
        <title>Genome analysis of myxobacterium Chondromyces crocatus Cm c5 reveals a high potential for natural compound synthesis and the genetic basis for the loss of fruiting body formation.</title>
        <authorList>
            <person name="Zaburannyi N."/>
            <person name="Bunk B."/>
            <person name="Maier J."/>
            <person name="Overmann J."/>
            <person name="Mueller R."/>
        </authorList>
    </citation>
    <scope>NUCLEOTIDE SEQUENCE [LARGE SCALE GENOMIC DNA]</scope>
    <source>
        <strain evidence="2 3">Cm c5</strain>
    </source>
</reference>
<dbReference type="SUPFAM" id="SSF69572">
    <property type="entry name" value="Activating enzymes of the ubiquitin-like proteins"/>
    <property type="match status" value="1"/>
</dbReference>
<evidence type="ECO:0000313" key="2">
    <source>
        <dbReference type="EMBL" id="AKT39178.1"/>
    </source>
</evidence>
<dbReference type="InterPro" id="IPR022291">
    <property type="entry name" value="Bacteriocin_synth_cyclodeHase"/>
</dbReference>
<dbReference type="Gene3D" id="3.30.40.250">
    <property type="match status" value="1"/>
</dbReference>
<sequence>MLKTPRLKPHLNVEVLPPDKVFLLAESGYQLLSAQSCAAVVRCIDGVRTSDEIVEAVAKDVTMAQAYYILALLEKKKYIEEATDALSPSAAAFWTAMDVDSVVAAEALSTKSVSVHSFGDVPVSGLLRTMASIGIRVTDEEHAALRVALVDDYLQEGLEAVNEKALGEGKPWMIAKANGAYSWLGPVFTPGRTGCWRCLSQRLRANRDVDTFLQDVLESRKPFVVRPALPTVVEAALNMIATEVAKWIVLGGNETLDGKMVSFNTAKLDTQVHTLVKRPQCPACGDPRVQARVSGPIEIQSRKKVHVVDGGFRNTTPDETVRRLEHHVSPITGVVNKLVRITDDADRLQHVYVSGANIAVRTHTYDILRSNLRSRTAGKGLSDAQAKASAIGEAIERYSGTFRGDEAKVTASFRALEGRGINPNACMMFSEAQYRQRQSWIDRNNPFMRVPLPFDEDAVIDWAPVYSLTHEQTRYLPMEYCYYSVPIRPEHHFALPDSNGCAAGNSREEAMLQGFLELIERDAVCFWWYNRLRRPALDLDSFDDPYMRELTAFHRAANRDLWVLDMTADLGVPVFVAITRRNDKPMEDIVFAPACHLDPLIAAQRALTEMTQIVSAVLDVTEGGVYTFDDPTSVNWWKTATLANQPHFVPSDSLPRTRRSDFEVRRSDDIAEDLRFCQSLVEKQGMEVLVLDQSRPDIEMSVMKMIVPGLRHFWARFGPGRLYDVPVRMGWLDRPLAESELNPIPVFI</sequence>